<dbReference type="InterPro" id="IPR020841">
    <property type="entry name" value="PKS_Beta-ketoAc_synthase_dom"/>
</dbReference>
<evidence type="ECO:0000313" key="6">
    <source>
        <dbReference type="EMBL" id="KJS57796.1"/>
    </source>
</evidence>
<dbReference type="Pfam" id="PF00109">
    <property type="entry name" value="ketoacyl-synt"/>
    <property type="match status" value="1"/>
</dbReference>
<evidence type="ECO:0000256" key="3">
    <source>
        <dbReference type="ARBA" id="ARBA00023268"/>
    </source>
</evidence>
<dbReference type="PROSITE" id="PS52004">
    <property type="entry name" value="KS3_2"/>
    <property type="match status" value="1"/>
</dbReference>
<dbReference type="GO" id="GO:0033068">
    <property type="term" value="P:macrolide biosynthetic process"/>
    <property type="evidence" value="ECO:0007669"/>
    <property type="project" value="UniProtKB-ARBA"/>
</dbReference>
<dbReference type="GO" id="GO:0004312">
    <property type="term" value="F:fatty acid synthase activity"/>
    <property type="evidence" value="ECO:0007669"/>
    <property type="project" value="TreeGrafter"/>
</dbReference>
<dbReference type="SUPFAM" id="SSF101173">
    <property type="entry name" value="Docking domain B of the erythromycin polyketide synthase (DEBS)"/>
    <property type="match status" value="1"/>
</dbReference>
<keyword evidence="4" id="KW-0012">Acyltransferase</keyword>
<organism evidence="6 7">
    <name type="scientific">Streptomyces rubellomurinus (strain ATCC 31215)</name>
    <dbReference type="NCBI Taxonomy" id="359131"/>
    <lineage>
        <taxon>Bacteria</taxon>
        <taxon>Bacillati</taxon>
        <taxon>Actinomycetota</taxon>
        <taxon>Actinomycetes</taxon>
        <taxon>Kitasatosporales</taxon>
        <taxon>Streptomycetaceae</taxon>
        <taxon>Streptomyces</taxon>
    </lineage>
</organism>
<keyword evidence="7" id="KW-1185">Reference proteome</keyword>
<dbReference type="EMBL" id="JZKH01000234">
    <property type="protein sequence ID" value="KJS57796.1"/>
    <property type="molecule type" value="Genomic_DNA"/>
</dbReference>
<evidence type="ECO:0000256" key="2">
    <source>
        <dbReference type="ARBA" id="ARBA00022679"/>
    </source>
</evidence>
<dbReference type="Pfam" id="PF08990">
    <property type="entry name" value="Docking"/>
    <property type="match status" value="1"/>
</dbReference>
<dbReference type="AlphaFoldDB" id="A0A0F2T5T7"/>
<dbReference type="InterPro" id="IPR014030">
    <property type="entry name" value="Ketoacyl_synth_N"/>
</dbReference>
<gene>
    <name evidence="6" type="ORF">VM95_37490</name>
</gene>
<feature type="non-terminal residue" evidence="6">
    <location>
        <position position="518"/>
    </location>
</feature>
<dbReference type="InterPro" id="IPR018201">
    <property type="entry name" value="Ketoacyl_synth_AS"/>
</dbReference>
<dbReference type="InterPro" id="IPR015083">
    <property type="entry name" value="NorB/c/GfsB-D-like_docking"/>
</dbReference>
<dbReference type="InterPro" id="IPR014031">
    <property type="entry name" value="Ketoacyl_synth_C"/>
</dbReference>
<keyword evidence="3" id="KW-0511">Multifunctional enzyme</keyword>
<evidence type="ECO:0000259" key="5">
    <source>
        <dbReference type="PROSITE" id="PS52004"/>
    </source>
</evidence>
<feature type="non-terminal residue" evidence="6">
    <location>
        <position position="1"/>
    </location>
</feature>
<accession>A0A0F2T5T7</accession>
<dbReference type="PANTHER" id="PTHR43775:SF51">
    <property type="entry name" value="INACTIVE PHENOLPHTHIOCEROL SYNTHESIS POLYKETIDE SYNTHASE TYPE I PKS1-RELATED"/>
    <property type="match status" value="1"/>
</dbReference>
<dbReference type="RefSeq" id="WP_045705875.1">
    <property type="nucleotide sequence ID" value="NZ_JZKH01000234.1"/>
</dbReference>
<dbReference type="PANTHER" id="PTHR43775">
    <property type="entry name" value="FATTY ACID SYNTHASE"/>
    <property type="match status" value="1"/>
</dbReference>
<dbReference type="Pfam" id="PF16197">
    <property type="entry name" value="KAsynt_C_assoc"/>
    <property type="match status" value="1"/>
</dbReference>
<comment type="cofactor">
    <cofactor evidence="1">
        <name>pantetheine 4'-phosphate</name>
        <dbReference type="ChEBI" id="CHEBI:47942"/>
    </cofactor>
</comment>
<dbReference type="InterPro" id="IPR032821">
    <property type="entry name" value="PKS_assoc"/>
</dbReference>
<dbReference type="GO" id="GO:0006633">
    <property type="term" value="P:fatty acid biosynthetic process"/>
    <property type="evidence" value="ECO:0007669"/>
    <property type="project" value="InterPro"/>
</dbReference>
<dbReference type="Gene3D" id="3.40.47.10">
    <property type="match status" value="1"/>
</dbReference>
<dbReference type="SUPFAM" id="SSF53901">
    <property type="entry name" value="Thiolase-like"/>
    <property type="match status" value="1"/>
</dbReference>
<dbReference type="InterPro" id="IPR050091">
    <property type="entry name" value="PKS_NRPS_Biosynth_Enz"/>
</dbReference>
<sequence length="518" mass="54514">DEQKLRTYLKRVTNELRTANRRVRDLEDRAVEPIAIVGMSCRFAGGVSSPEELWRLVAEGRDGMGPFPTDRGWDLEKLYDEDPERPGSAYAVEGGFVDSATTFDADFFGISPREALAMDPTQRLTLESAWEALEDAGIDPTSLKGSDTGIYAGTVSSDYGPSTLPELEGFRVTGTQSSVMSGRVAYALGLEGPAVSVDTACSSSLVAMHLAANALRSGECSLALAGGVTVLAGPFLFVEFSRQRGLAPDGRCKAYSSDADGTGFSDGVGLVVLERLSDAKRNGRRILGLIRGSAVNQDGASNGLTAPSGPSQERVIRQALASAGLSAAEVDAVEGHGTGTKLGDPIEAHALLATYGRERVGDEPLWLGSIKSNIGHTSAAAGVAGVIKMVMAMRNGVLPRTLHVDEPSPHVDWESGRVELLTEARDWPAGERPRRAGVSSFGVSGTNAHLIVEEAPAEEPAETPEAEVVRPAGAVPVVLSARTDAALRAQAERLRSHLLAKPELSVADVAFSATTSRA</sequence>
<protein>
    <recommendedName>
        <fullName evidence="5">Ketosynthase family 3 (KS3) domain-containing protein</fullName>
    </recommendedName>
</protein>
<dbReference type="Gene3D" id="3.30.70.3290">
    <property type="match status" value="1"/>
</dbReference>
<evidence type="ECO:0000256" key="4">
    <source>
        <dbReference type="ARBA" id="ARBA00023315"/>
    </source>
</evidence>
<evidence type="ECO:0000313" key="7">
    <source>
        <dbReference type="Proteomes" id="UP000033699"/>
    </source>
</evidence>
<feature type="domain" description="Ketosynthase family 3 (KS3)" evidence="5">
    <location>
        <begin position="31"/>
        <end position="454"/>
    </location>
</feature>
<dbReference type="FunFam" id="3.40.47.10:FF:000019">
    <property type="entry name" value="Polyketide synthase type I"/>
    <property type="match status" value="1"/>
</dbReference>
<evidence type="ECO:0000256" key="1">
    <source>
        <dbReference type="ARBA" id="ARBA00001957"/>
    </source>
</evidence>
<dbReference type="SMART" id="SM00825">
    <property type="entry name" value="PKS_KS"/>
    <property type="match status" value="1"/>
</dbReference>
<dbReference type="InterPro" id="IPR036299">
    <property type="entry name" value="Polyketide_synth_docking_sf"/>
</dbReference>
<comment type="caution">
    <text evidence="6">The sequence shown here is derived from an EMBL/GenBank/DDBJ whole genome shotgun (WGS) entry which is preliminary data.</text>
</comment>
<proteinExistence type="predicted"/>
<dbReference type="GO" id="GO:0031177">
    <property type="term" value="F:phosphopantetheine binding"/>
    <property type="evidence" value="ECO:0007669"/>
    <property type="project" value="UniProtKB-ARBA"/>
</dbReference>
<dbReference type="PROSITE" id="PS00606">
    <property type="entry name" value="KS3_1"/>
    <property type="match status" value="1"/>
</dbReference>
<name>A0A0F2T5T7_STRR3</name>
<dbReference type="CDD" id="cd00833">
    <property type="entry name" value="PKS"/>
    <property type="match status" value="1"/>
</dbReference>
<dbReference type="Proteomes" id="UP000033699">
    <property type="component" value="Unassembled WGS sequence"/>
</dbReference>
<keyword evidence="2" id="KW-0808">Transferase</keyword>
<dbReference type="Pfam" id="PF02801">
    <property type="entry name" value="Ketoacyl-synt_C"/>
    <property type="match status" value="1"/>
</dbReference>
<dbReference type="GO" id="GO:0004315">
    <property type="term" value="F:3-oxoacyl-[acyl-carrier-protein] synthase activity"/>
    <property type="evidence" value="ECO:0007669"/>
    <property type="project" value="InterPro"/>
</dbReference>
<reference evidence="6 7" key="1">
    <citation type="submission" date="2015-02" db="EMBL/GenBank/DDBJ databases">
        <authorList>
            <person name="Ju K.-S."/>
            <person name="Doroghazi J.R."/>
            <person name="Metcalf W."/>
        </authorList>
    </citation>
    <scope>NUCLEOTIDE SEQUENCE [LARGE SCALE GENOMIC DNA]</scope>
    <source>
        <strain evidence="6 7">ATCC 31215</strain>
    </source>
</reference>
<dbReference type="InterPro" id="IPR016039">
    <property type="entry name" value="Thiolase-like"/>
</dbReference>